<feature type="region of interest" description="Disordered" evidence="5">
    <location>
        <begin position="1"/>
        <end position="26"/>
    </location>
</feature>
<dbReference type="Proteomes" id="UP000177960">
    <property type="component" value="Unassembled WGS sequence"/>
</dbReference>
<dbReference type="PANTHER" id="PTHR47053:SF1">
    <property type="entry name" value="MUREIN DD-ENDOPEPTIDASE MEPH-RELATED"/>
    <property type="match status" value="1"/>
</dbReference>
<comment type="similarity">
    <text evidence="1">Belongs to the peptidase C40 family.</text>
</comment>
<keyword evidence="4" id="KW-0788">Thiol protease</keyword>
<evidence type="ECO:0000313" key="7">
    <source>
        <dbReference type="EMBL" id="OGY63457.1"/>
    </source>
</evidence>
<dbReference type="InterPro" id="IPR000064">
    <property type="entry name" value="NLP_P60_dom"/>
</dbReference>
<comment type="caution">
    <text evidence="7">The sequence shown here is derived from an EMBL/GenBank/DDBJ whole genome shotgun (WGS) entry which is preliminary data.</text>
</comment>
<evidence type="ECO:0000256" key="2">
    <source>
        <dbReference type="ARBA" id="ARBA00022670"/>
    </source>
</evidence>
<evidence type="ECO:0000256" key="4">
    <source>
        <dbReference type="ARBA" id="ARBA00022807"/>
    </source>
</evidence>
<evidence type="ECO:0000256" key="1">
    <source>
        <dbReference type="ARBA" id="ARBA00007074"/>
    </source>
</evidence>
<evidence type="ECO:0000259" key="6">
    <source>
        <dbReference type="PROSITE" id="PS51935"/>
    </source>
</evidence>
<name>A0A1G1ZHZ9_9BACT</name>
<feature type="domain" description="NlpC/P60" evidence="6">
    <location>
        <begin position="26"/>
        <end position="172"/>
    </location>
</feature>
<organism evidence="7 8">
    <name type="scientific">Candidatus Harrisonbacteria bacterium RIFCSPHIGHO2_02_FULL_42_16</name>
    <dbReference type="NCBI Taxonomy" id="1798404"/>
    <lineage>
        <taxon>Bacteria</taxon>
        <taxon>Candidatus Harrisoniibacteriota</taxon>
    </lineage>
</organism>
<dbReference type="EMBL" id="MHJG01000022">
    <property type="protein sequence ID" value="OGY63457.1"/>
    <property type="molecule type" value="Genomic_DNA"/>
</dbReference>
<dbReference type="PANTHER" id="PTHR47053">
    <property type="entry name" value="MUREIN DD-ENDOPEPTIDASE MEPH-RELATED"/>
    <property type="match status" value="1"/>
</dbReference>
<evidence type="ECO:0000313" key="8">
    <source>
        <dbReference type="Proteomes" id="UP000177960"/>
    </source>
</evidence>
<evidence type="ECO:0000256" key="5">
    <source>
        <dbReference type="SAM" id="MobiDB-lite"/>
    </source>
</evidence>
<dbReference type="STRING" id="1798404.A3B92_01555"/>
<feature type="compositionally biased region" description="Polar residues" evidence="5">
    <location>
        <begin position="1"/>
        <end position="11"/>
    </location>
</feature>
<dbReference type="SUPFAM" id="SSF54001">
    <property type="entry name" value="Cysteine proteinases"/>
    <property type="match status" value="1"/>
</dbReference>
<dbReference type="InterPro" id="IPR051202">
    <property type="entry name" value="Peptidase_C40"/>
</dbReference>
<dbReference type="InterPro" id="IPR038765">
    <property type="entry name" value="Papain-like_cys_pep_sf"/>
</dbReference>
<evidence type="ECO:0000256" key="3">
    <source>
        <dbReference type="ARBA" id="ARBA00022801"/>
    </source>
</evidence>
<keyword evidence="3" id="KW-0378">Hydrolase</keyword>
<gene>
    <name evidence="7" type="ORF">A3B92_01555</name>
</gene>
<dbReference type="Gene3D" id="3.90.1720.10">
    <property type="entry name" value="endopeptidase domain like (from Nostoc punctiforme)"/>
    <property type="match status" value="1"/>
</dbReference>
<dbReference type="Pfam" id="PF00877">
    <property type="entry name" value="NLPC_P60"/>
    <property type="match status" value="1"/>
</dbReference>
<accession>A0A1G1ZHZ9</accession>
<dbReference type="PROSITE" id="PS51935">
    <property type="entry name" value="NLPC_P60"/>
    <property type="match status" value="1"/>
</dbReference>
<reference evidence="7 8" key="1">
    <citation type="journal article" date="2016" name="Nat. Commun.">
        <title>Thousands of microbial genomes shed light on interconnected biogeochemical processes in an aquifer system.</title>
        <authorList>
            <person name="Anantharaman K."/>
            <person name="Brown C.T."/>
            <person name="Hug L.A."/>
            <person name="Sharon I."/>
            <person name="Castelle C.J."/>
            <person name="Probst A.J."/>
            <person name="Thomas B.C."/>
            <person name="Singh A."/>
            <person name="Wilkins M.J."/>
            <person name="Karaoz U."/>
            <person name="Brodie E.L."/>
            <person name="Williams K.H."/>
            <person name="Hubbard S.S."/>
            <person name="Banfield J.F."/>
        </authorList>
    </citation>
    <scope>NUCLEOTIDE SEQUENCE [LARGE SCALE GENOMIC DNA]</scope>
</reference>
<proteinExistence type="inferred from homology"/>
<dbReference type="GO" id="GO:0008234">
    <property type="term" value="F:cysteine-type peptidase activity"/>
    <property type="evidence" value="ECO:0007669"/>
    <property type="project" value="UniProtKB-KW"/>
</dbReference>
<dbReference type="AlphaFoldDB" id="A0A1G1ZHZ9"/>
<sequence length="172" mass="19237">MDKFLRQTSAHAKTLTDKQNKPFGSAQDKQKLLKIARALIGTPYKYGATPESDGIPKYLDCSSFTQYVYKQIGIDIPRSTILQAAKAGTKIQLSITNYQLLNIGDLLFFRGSKGHYNDELFPEKKVYIGHVTLYIGSNKVLHGSSKKGKISEEKLKNLINKMGNVTIAKRII</sequence>
<dbReference type="GO" id="GO:0006508">
    <property type="term" value="P:proteolysis"/>
    <property type="evidence" value="ECO:0007669"/>
    <property type="project" value="UniProtKB-KW"/>
</dbReference>
<keyword evidence="2" id="KW-0645">Protease</keyword>
<protein>
    <recommendedName>
        <fullName evidence="6">NlpC/P60 domain-containing protein</fullName>
    </recommendedName>
</protein>